<dbReference type="PANTHER" id="PTHR30349">
    <property type="entry name" value="PHAGE INTEGRASE-RELATED"/>
    <property type="match status" value="1"/>
</dbReference>
<dbReference type="Proteomes" id="UP000481643">
    <property type="component" value="Unassembled WGS sequence"/>
</dbReference>
<gene>
    <name evidence="7" type="ORF">F9L08_19745</name>
</gene>
<organism evidence="7 8">
    <name type="scientific">Brucella tritici</name>
    <dbReference type="NCBI Taxonomy" id="94626"/>
    <lineage>
        <taxon>Bacteria</taxon>
        <taxon>Pseudomonadati</taxon>
        <taxon>Pseudomonadota</taxon>
        <taxon>Alphaproteobacteria</taxon>
        <taxon>Hyphomicrobiales</taxon>
        <taxon>Brucellaceae</taxon>
        <taxon>Brucella/Ochrobactrum group</taxon>
        <taxon>Brucella</taxon>
    </lineage>
</organism>
<keyword evidence="2 4" id="KW-0238">DNA-binding</keyword>
<feature type="domain" description="Tyr recombinase" evidence="5">
    <location>
        <begin position="105"/>
        <end position="271"/>
    </location>
</feature>
<dbReference type="RefSeq" id="WP_151610532.1">
    <property type="nucleotide sequence ID" value="NZ_WBVX01000024.1"/>
</dbReference>
<evidence type="ECO:0000313" key="7">
    <source>
        <dbReference type="EMBL" id="KAB2681136.1"/>
    </source>
</evidence>
<dbReference type="PANTHER" id="PTHR30349:SF64">
    <property type="entry name" value="PROPHAGE INTEGRASE INTD-RELATED"/>
    <property type="match status" value="1"/>
</dbReference>
<evidence type="ECO:0000256" key="3">
    <source>
        <dbReference type="ARBA" id="ARBA00023172"/>
    </source>
</evidence>
<comment type="caution">
    <text evidence="7">The sequence shown here is derived from an EMBL/GenBank/DDBJ whole genome shotgun (WGS) entry which is preliminary data.</text>
</comment>
<name>A0A6L3YD08_9HYPH</name>
<dbReference type="SUPFAM" id="SSF56349">
    <property type="entry name" value="DNA breaking-rejoining enzymes"/>
    <property type="match status" value="1"/>
</dbReference>
<evidence type="ECO:0000256" key="4">
    <source>
        <dbReference type="PROSITE-ProRule" id="PRU01248"/>
    </source>
</evidence>
<accession>A0A6L3YD08</accession>
<proteinExistence type="predicted"/>
<dbReference type="InterPro" id="IPR011010">
    <property type="entry name" value="DNA_brk_join_enz"/>
</dbReference>
<dbReference type="InterPro" id="IPR013762">
    <property type="entry name" value="Integrase-like_cat_sf"/>
</dbReference>
<feature type="domain" description="Core-binding (CB)" evidence="6">
    <location>
        <begin position="5"/>
        <end position="83"/>
    </location>
</feature>
<dbReference type="GO" id="GO:0003677">
    <property type="term" value="F:DNA binding"/>
    <property type="evidence" value="ECO:0007669"/>
    <property type="project" value="UniProtKB-UniRule"/>
</dbReference>
<dbReference type="Pfam" id="PF00589">
    <property type="entry name" value="Phage_integrase"/>
    <property type="match status" value="1"/>
</dbReference>
<evidence type="ECO:0000256" key="2">
    <source>
        <dbReference type="ARBA" id="ARBA00023125"/>
    </source>
</evidence>
<sequence length="281" mass="32089">MQYLVTIEELIRLYGDSLWAKGQHRQSSLGYLIEISQIKMEGFSAFVEDDYRLIADKLEALGNSDATINRKIAALTKLLRRAQQDGKIPNVPVYRRRKEDQDALRYLSIFEEQDLRTALASEEPYYAEFSSFLIDTGVKPGEAVSLRWENISNGTIIVPGSKSTQGRTIPLTQRARSVLTGLDHEVRGPFYSIDLAKFRLSWNIAKEKLGWHEKSIVPQVLRHTCASRLVLSGLDTRLVQRWLGIRNYQAMRRYEKLIRTDDFSLCAKALESFAAVEDATD</sequence>
<evidence type="ECO:0000313" key="8">
    <source>
        <dbReference type="Proteomes" id="UP000481643"/>
    </source>
</evidence>
<keyword evidence="3" id="KW-0233">DNA recombination</keyword>
<dbReference type="EMBL" id="WBVX01000024">
    <property type="protein sequence ID" value="KAB2681136.1"/>
    <property type="molecule type" value="Genomic_DNA"/>
</dbReference>
<dbReference type="InterPro" id="IPR002104">
    <property type="entry name" value="Integrase_catalytic"/>
</dbReference>
<dbReference type="PROSITE" id="PS51900">
    <property type="entry name" value="CB"/>
    <property type="match status" value="1"/>
</dbReference>
<reference evidence="7 8" key="1">
    <citation type="submission" date="2019-09" db="EMBL/GenBank/DDBJ databases">
        <title>Taxonomic organization of the family Brucellaceae based on a phylogenomic approach.</title>
        <authorList>
            <person name="Leclercq S."/>
            <person name="Cloeckaert A."/>
            <person name="Zygmunt M.S."/>
        </authorList>
    </citation>
    <scope>NUCLEOTIDE SEQUENCE [LARGE SCALE GENOMIC DNA]</scope>
    <source>
        <strain evidence="7 8">WS1830</strain>
    </source>
</reference>
<dbReference type="GO" id="GO:0015074">
    <property type="term" value="P:DNA integration"/>
    <property type="evidence" value="ECO:0007669"/>
    <property type="project" value="UniProtKB-KW"/>
</dbReference>
<dbReference type="AlphaFoldDB" id="A0A6L3YD08"/>
<evidence type="ECO:0000256" key="1">
    <source>
        <dbReference type="ARBA" id="ARBA00022908"/>
    </source>
</evidence>
<dbReference type="InterPro" id="IPR050090">
    <property type="entry name" value="Tyrosine_recombinase_XerCD"/>
</dbReference>
<dbReference type="InterPro" id="IPR044068">
    <property type="entry name" value="CB"/>
</dbReference>
<evidence type="ECO:0000259" key="6">
    <source>
        <dbReference type="PROSITE" id="PS51900"/>
    </source>
</evidence>
<dbReference type="GO" id="GO:0006310">
    <property type="term" value="P:DNA recombination"/>
    <property type="evidence" value="ECO:0007669"/>
    <property type="project" value="UniProtKB-KW"/>
</dbReference>
<keyword evidence="1" id="KW-0229">DNA integration</keyword>
<dbReference type="Gene3D" id="1.10.443.10">
    <property type="entry name" value="Intergrase catalytic core"/>
    <property type="match status" value="1"/>
</dbReference>
<protein>
    <submittedName>
        <fullName evidence="7">Site-specific integrase</fullName>
    </submittedName>
</protein>
<dbReference type="PROSITE" id="PS51898">
    <property type="entry name" value="TYR_RECOMBINASE"/>
    <property type="match status" value="1"/>
</dbReference>
<dbReference type="CDD" id="cd00796">
    <property type="entry name" value="INT_Rci_Hp1_C"/>
    <property type="match status" value="1"/>
</dbReference>
<evidence type="ECO:0000259" key="5">
    <source>
        <dbReference type="PROSITE" id="PS51898"/>
    </source>
</evidence>